<protein>
    <recommendedName>
        <fullName evidence="2">Ubiquitin-like domain-containing protein</fullName>
    </recommendedName>
</protein>
<accession>A0A812CB32</accession>
<gene>
    <name evidence="3" type="ORF">SPHA_32789</name>
</gene>
<proteinExistence type="predicted"/>
<feature type="region of interest" description="Disordered" evidence="1">
    <location>
        <begin position="392"/>
        <end position="552"/>
    </location>
</feature>
<feature type="compositionally biased region" description="Polar residues" evidence="1">
    <location>
        <begin position="392"/>
        <end position="420"/>
    </location>
</feature>
<dbReference type="InterPro" id="IPR029071">
    <property type="entry name" value="Ubiquitin-like_domsf"/>
</dbReference>
<evidence type="ECO:0000313" key="3">
    <source>
        <dbReference type="EMBL" id="CAE1261553.1"/>
    </source>
</evidence>
<dbReference type="InterPro" id="IPR036770">
    <property type="entry name" value="Ankyrin_rpt-contain_sf"/>
</dbReference>
<dbReference type="Gene3D" id="1.25.40.20">
    <property type="entry name" value="Ankyrin repeat-containing domain"/>
    <property type="match status" value="1"/>
</dbReference>
<dbReference type="InterPro" id="IPR042788">
    <property type="entry name" value="ANKUB1"/>
</dbReference>
<reference evidence="3" key="1">
    <citation type="submission" date="2021-01" db="EMBL/GenBank/DDBJ databases">
        <authorList>
            <person name="Li R."/>
            <person name="Bekaert M."/>
        </authorList>
    </citation>
    <scope>NUCLEOTIDE SEQUENCE</scope>
    <source>
        <strain evidence="3">Farmed</strain>
    </source>
</reference>
<organism evidence="3 4">
    <name type="scientific">Acanthosepion pharaonis</name>
    <name type="common">Pharaoh cuttlefish</name>
    <name type="synonym">Sepia pharaonis</name>
    <dbReference type="NCBI Taxonomy" id="158019"/>
    <lineage>
        <taxon>Eukaryota</taxon>
        <taxon>Metazoa</taxon>
        <taxon>Spiralia</taxon>
        <taxon>Lophotrochozoa</taxon>
        <taxon>Mollusca</taxon>
        <taxon>Cephalopoda</taxon>
        <taxon>Coleoidea</taxon>
        <taxon>Decapodiformes</taxon>
        <taxon>Sepiida</taxon>
        <taxon>Sepiina</taxon>
        <taxon>Sepiidae</taxon>
        <taxon>Acanthosepion</taxon>
    </lineage>
</organism>
<dbReference type="InterPro" id="IPR000626">
    <property type="entry name" value="Ubiquitin-like_dom"/>
</dbReference>
<dbReference type="EMBL" id="CAHIKZ030001369">
    <property type="protein sequence ID" value="CAE1261553.1"/>
    <property type="molecule type" value="Genomic_DNA"/>
</dbReference>
<evidence type="ECO:0000256" key="1">
    <source>
        <dbReference type="SAM" id="MobiDB-lite"/>
    </source>
</evidence>
<evidence type="ECO:0000259" key="2">
    <source>
        <dbReference type="PROSITE" id="PS50053"/>
    </source>
</evidence>
<dbReference type="Proteomes" id="UP000597762">
    <property type="component" value="Unassembled WGS sequence"/>
</dbReference>
<feature type="compositionally biased region" description="Low complexity" evidence="1">
    <location>
        <begin position="538"/>
        <end position="548"/>
    </location>
</feature>
<feature type="compositionally biased region" description="Basic and acidic residues" evidence="1">
    <location>
        <begin position="510"/>
        <end position="519"/>
    </location>
</feature>
<feature type="domain" description="Ubiquitin-like" evidence="2">
    <location>
        <begin position="1"/>
        <end position="79"/>
    </location>
</feature>
<name>A0A812CB32_ACAPH</name>
<dbReference type="Gene3D" id="3.10.20.90">
    <property type="entry name" value="Phosphatidylinositol 3-kinase Catalytic Subunit, Chain A, domain 1"/>
    <property type="match status" value="2"/>
</dbReference>
<dbReference type="PANTHER" id="PTHR46885:SF1">
    <property type="entry name" value="PROTEIN ANKUB1"/>
    <property type="match status" value="1"/>
</dbReference>
<keyword evidence="4" id="KW-1185">Reference proteome</keyword>
<dbReference type="PANTHER" id="PTHR46885">
    <property type="entry name" value="PROTEIN ANKUB1"/>
    <property type="match status" value="1"/>
</dbReference>
<dbReference type="AlphaFoldDB" id="A0A812CB32"/>
<feature type="domain" description="Ubiquitin-like" evidence="2">
    <location>
        <begin position="108"/>
        <end position="155"/>
    </location>
</feature>
<comment type="caution">
    <text evidence="3">The sequence shown here is derived from an EMBL/GenBank/DDBJ whole genome shotgun (WGS) entry which is preliminary data.</text>
</comment>
<evidence type="ECO:0000313" key="4">
    <source>
        <dbReference type="Proteomes" id="UP000597762"/>
    </source>
</evidence>
<dbReference type="SUPFAM" id="SSF54236">
    <property type="entry name" value="Ubiquitin-like"/>
    <property type="match status" value="2"/>
</dbReference>
<sequence>MLYFWVYENQRIPCDIPGHVTVLQAKKIVSSKLGFRLAFREENKVLVLRFAGSELEDSWILGDLNIVPGSTLKLALRARVQPSLFVFCRYNRETFSIDNINWIGEMMVSELRQRVSEHTGLPVSVSRLLSPDGREMYDMYRLSSYGIAKGMKIFMETWDGWNEFLMSSIAGSAKAVIASTDANEIVARFQWRVALYIAAHFGHVDLASYIMKLGVKSHEPVGEHPARQWCNQIANVNSQKAPVHEAAQQGQYVLLRLFVSQDICCLLAKDGSGQNPLSISLRRKMKECASFLLAKQWTKVQVTKELNLPVILYSKMLIWADRAKHRALVSHGLEKSSLKHGNKNRSPLVTFGVLVDGFSPSQINSRPLPLHSEPAWESSFLNLTSRESSTLQPSVCKSLTHMSNTERIQRRSITPTSAKKTSLPPLQLSKTSSQKDSPRSMETCMRTSPSLQLHSEKTDPRQIVTKETGRRRSQKIPKIEVSKMSLEQSSEESETNSKFSPFLPMLENSGDERSNKDSNESPSYLKCASDDKSGWTTSSDSPSLSSDISSRKFTGRRHFSRARKCRPFFYYPGSGDSIVRDTLASYEKYCEQTPSQRAKRALAIAETFKEKSFLLRLKIAMGLYSGPIKRLPRLNSMSIFSTGVSNNFSGANNAKQTQ</sequence>
<dbReference type="PROSITE" id="PS50053">
    <property type="entry name" value="UBIQUITIN_2"/>
    <property type="match status" value="2"/>
</dbReference>
<dbReference type="OrthoDB" id="8856820at2759"/>
<dbReference type="SUPFAM" id="SSF48403">
    <property type="entry name" value="Ankyrin repeat"/>
    <property type="match status" value="1"/>
</dbReference>